<dbReference type="InterPro" id="IPR018488">
    <property type="entry name" value="cNMP-bd_CS"/>
</dbReference>
<evidence type="ECO:0000313" key="2">
    <source>
        <dbReference type="EMBL" id="KHN69165.1"/>
    </source>
</evidence>
<dbReference type="InterPro" id="IPR014710">
    <property type="entry name" value="RmlC-like_jellyroll"/>
</dbReference>
<dbReference type="PANTHER" id="PTHR11635:SF152">
    <property type="entry name" value="CAMP-DEPENDENT PROTEIN KINASE TYPE I REGULATORY SUBUNIT-RELATED"/>
    <property type="match status" value="1"/>
</dbReference>
<evidence type="ECO:0000313" key="3">
    <source>
        <dbReference type="Proteomes" id="UP000031056"/>
    </source>
</evidence>
<dbReference type="STRING" id="1354746.A0A0B2UJK8"/>
<dbReference type="InterPro" id="IPR000595">
    <property type="entry name" value="cNMP-bd_dom"/>
</dbReference>
<proteinExistence type="predicted"/>
<dbReference type="Gene3D" id="2.60.120.10">
    <property type="entry name" value="Jelly Rolls"/>
    <property type="match status" value="1"/>
</dbReference>
<dbReference type="PROSITE" id="PS50042">
    <property type="entry name" value="CNMP_BINDING_3"/>
    <property type="match status" value="1"/>
</dbReference>
<dbReference type="GO" id="GO:0005829">
    <property type="term" value="C:cytosol"/>
    <property type="evidence" value="ECO:0007669"/>
    <property type="project" value="TreeGrafter"/>
</dbReference>
<feature type="domain" description="Cyclic nucleotide-binding" evidence="1">
    <location>
        <begin position="118"/>
        <end position="233"/>
    </location>
</feature>
<sequence length="321" mass="36389">MQQDEVVQQIESRLKFLRLNVSKEVANEVLKMFLKKSKNKSENVDVFVDSLVESGTLNTLQLDYEASNEIKNDGQWRRSRRNAVYSEKITPETFKLKNYPKDDATVRFLKEILVADIPFGFMNPEQKRRLIESMELMDVQKGTVVTQEGALGSEMHIIESGVFEVSKDGEVLRRLYRGNFFGEIALLHNISRTATVKAITDGKVWVVEQTSFSGIRMMDRIANKKVIIEGLRENGMFGVAGDDDETVLNRVSFVHYKNGSKVEIGDSEFLMIVSEGEIDDGETRKVSPKEVLRVGFIAVTEIEVAHIPELCEDESIGNNEE</sequence>
<dbReference type="InterPro" id="IPR050503">
    <property type="entry name" value="cAMP-dep_PK_reg_su-like"/>
</dbReference>
<dbReference type="AlphaFoldDB" id="A0A0B2UJK8"/>
<dbReference type="Pfam" id="PF00027">
    <property type="entry name" value="cNMP_binding"/>
    <property type="match status" value="1"/>
</dbReference>
<dbReference type="GO" id="GO:0004862">
    <property type="term" value="F:cAMP-dependent protein kinase inhibitor activity"/>
    <property type="evidence" value="ECO:0007669"/>
    <property type="project" value="TreeGrafter"/>
</dbReference>
<dbReference type="InParanoid" id="A0A0B2UJK8"/>
<dbReference type="VEuPathDB" id="MicrosporidiaDB:M896_090910"/>
<keyword evidence="3" id="KW-1185">Reference proteome</keyword>
<name>A0A0B2UJK8_9MICR</name>
<accession>A0A0B2UJK8</accession>
<dbReference type="GO" id="GO:0030552">
    <property type="term" value="F:cAMP binding"/>
    <property type="evidence" value="ECO:0007669"/>
    <property type="project" value="TreeGrafter"/>
</dbReference>
<dbReference type="EMBL" id="JOKQ01000009">
    <property type="protein sequence ID" value="KHN69165.1"/>
    <property type="molecule type" value="Genomic_DNA"/>
</dbReference>
<dbReference type="CDD" id="cd00038">
    <property type="entry name" value="CAP_ED"/>
    <property type="match status" value="1"/>
</dbReference>
<protein>
    <submittedName>
        <fullName evidence="2">Cyclic nucleotide-binding domain-containing protein</fullName>
    </submittedName>
</protein>
<dbReference type="OrthoDB" id="417078at2759"/>
<dbReference type="GO" id="GO:0034236">
    <property type="term" value="F:protein kinase A catalytic subunit binding"/>
    <property type="evidence" value="ECO:0007669"/>
    <property type="project" value="TreeGrafter"/>
</dbReference>
<comment type="caution">
    <text evidence="2">The sequence shown here is derived from an EMBL/GenBank/DDBJ whole genome shotgun (WGS) entry which is preliminary data.</text>
</comment>
<dbReference type="PROSITE" id="PS00889">
    <property type="entry name" value="CNMP_BINDING_2"/>
    <property type="match status" value="1"/>
</dbReference>
<gene>
    <name evidence="2" type="ORF">M896_090910</name>
</gene>
<dbReference type="Proteomes" id="UP000031056">
    <property type="component" value="Unassembled WGS sequence"/>
</dbReference>
<dbReference type="HOGENOM" id="CLU_075121_0_0_1"/>
<dbReference type="GO" id="GO:0005952">
    <property type="term" value="C:cAMP-dependent protein kinase complex"/>
    <property type="evidence" value="ECO:0007669"/>
    <property type="project" value="InterPro"/>
</dbReference>
<dbReference type="SUPFAM" id="SSF51206">
    <property type="entry name" value="cAMP-binding domain-like"/>
    <property type="match status" value="1"/>
</dbReference>
<dbReference type="PANTHER" id="PTHR11635">
    <property type="entry name" value="CAMP-DEPENDENT PROTEIN KINASE REGULATORY CHAIN"/>
    <property type="match status" value="1"/>
</dbReference>
<dbReference type="SMART" id="SM00100">
    <property type="entry name" value="cNMP"/>
    <property type="match status" value="1"/>
</dbReference>
<dbReference type="RefSeq" id="XP_014563207.1">
    <property type="nucleotide sequence ID" value="XM_014707721.1"/>
</dbReference>
<dbReference type="GeneID" id="26262305"/>
<evidence type="ECO:0000259" key="1">
    <source>
        <dbReference type="PROSITE" id="PS50042"/>
    </source>
</evidence>
<dbReference type="InterPro" id="IPR018490">
    <property type="entry name" value="cNMP-bd_dom_sf"/>
</dbReference>
<reference evidence="2 3" key="1">
    <citation type="journal article" date="2014" name="MBio">
        <title>The Ordospora colligata genome; evolution of extreme reduction in microsporidia and host-to-parasite horizontal gene transfer.</title>
        <authorList>
            <person name="Pombert J.-F."/>
            <person name="Haag K.L."/>
            <person name="Beidas S."/>
            <person name="Ebert D."/>
            <person name="Keeling P.J."/>
        </authorList>
    </citation>
    <scope>NUCLEOTIDE SEQUENCE [LARGE SCALE GENOMIC DNA]</scope>
    <source>
        <strain evidence="2 3">OC4</strain>
    </source>
</reference>
<organism evidence="2 3">
    <name type="scientific">Ordospora colligata OC4</name>
    <dbReference type="NCBI Taxonomy" id="1354746"/>
    <lineage>
        <taxon>Eukaryota</taxon>
        <taxon>Fungi</taxon>
        <taxon>Fungi incertae sedis</taxon>
        <taxon>Microsporidia</taxon>
        <taxon>Ordosporidae</taxon>
        <taxon>Ordospora</taxon>
    </lineage>
</organism>